<protein>
    <submittedName>
        <fullName evidence="2">Uncharacterized protein</fullName>
    </submittedName>
</protein>
<sequence length="116" mass="12554">MCFFVKTRDLGLAFLAHENEECPSSSSRLGLVFFARPSPRLHSQSRPSQFAAVRIRSSPLSRSKLGPAHNSPPSQNAAVLSRTVTPPLQNYTRTTLSRSQPLTISPSPPAAASPPM</sequence>
<dbReference type="Proteomes" id="UP001189624">
    <property type="component" value="Chromosome 3"/>
</dbReference>
<reference evidence="2" key="1">
    <citation type="submission" date="2023-10" db="EMBL/GenBank/DDBJ databases">
        <authorList>
            <person name="Domelevo Entfellner J.-B."/>
        </authorList>
    </citation>
    <scope>NUCLEOTIDE SEQUENCE</scope>
</reference>
<feature type="region of interest" description="Disordered" evidence="1">
    <location>
        <begin position="61"/>
        <end position="116"/>
    </location>
</feature>
<dbReference type="Gramene" id="rna-AYBTSS11_LOCUS10730">
    <property type="protein sequence ID" value="CAJ1942229.1"/>
    <property type="gene ID" value="gene-AYBTSS11_LOCUS10730"/>
</dbReference>
<evidence type="ECO:0000256" key="1">
    <source>
        <dbReference type="SAM" id="MobiDB-lite"/>
    </source>
</evidence>
<name>A0AA86S7U3_9FABA</name>
<dbReference type="AlphaFoldDB" id="A0AA86S7U3"/>
<evidence type="ECO:0000313" key="3">
    <source>
        <dbReference type="Proteomes" id="UP001189624"/>
    </source>
</evidence>
<keyword evidence="3" id="KW-1185">Reference proteome</keyword>
<dbReference type="EMBL" id="OY731400">
    <property type="protein sequence ID" value="CAJ1942229.1"/>
    <property type="molecule type" value="Genomic_DNA"/>
</dbReference>
<accession>A0AA86S7U3</accession>
<feature type="compositionally biased region" description="Pro residues" evidence="1">
    <location>
        <begin position="106"/>
        <end position="116"/>
    </location>
</feature>
<feature type="compositionally biased region" description="Polar residues" evidence="1">
    <location>
        <begin position="71"/>
        <end position="104"/>
    </location>
</feature>
<evidence type="ECO:0000313" key="2">
    <source>
        <dbReference type="EMBL" id="CAJ1942229.1"/>
    </source>
</evidence>
<organism evidence="2 3">
    <name type="scientific">Sphenostylis stenocarpa</name>
    <dbReference type="NCBI Taxonomy" id="92480"/>
    <lineage>
        <taxon>Eukaryota</taxon>
        <taxon>Viridiplantae</taxon>
        <taxon>Streptophyta</taxon>
        <taxon>Embryophyta</taxon>
        <taxon>Tracheophyta</taxon>
        <taxon>Spermatophyta</taxon>
        <taxon>Magnoliopsida</taxon>
        <taxon>eudicotyledons</taxon>
        <taxon>Gunneridae</taxon>
        <taxon>Pentapetalae</taxon>
        <taxon>rosids</taxon>
        <taxon>fabids</taxon>
        <taxon>Fabales</taxon>
        <taxon>Fabaceae</taxon>
        <taxon>Papilionoideae</taxon>
        <taxon>50 kb inversion clade</taxon>
        <taxon>NPAAA clade</taxon>
        <taxon>indigoferoid/millettioid clade</taxon>
        <taxon>Phaseoleae</taxon>
        <taxon>Sphenostylis</taxon>
    </lineage>
</organism>
<gene>
    <name evidence="2" type="ORF">AYBTSS11_LOCUS10730</name>
</gene>
<proteinExistence type="predicted"/>